<sequence length="54" mass="5747">MEAMSSVCVSHPFVIGSCGASASVMWGLVSVDWASSSTVLILFNEQQSSLKFMC</sequence>
<dbReference type="AlphaFoldDB" id="A0AA87Z4N5"/>
<dbReference type="EMBL" id="BTGU01000001">
    <property type="protein sequence ID" value="GMN25699.1"/>
    <property type="molecule type" value="Genomic_DNA"/>
</dbReference>
<dbReference type="Proteomes" id="UP001187192">
    <property type="component" value="Unassembled WGS sequence"/>
</dbReference>
<organism evidence="1 2">
    <name type="scientific">Ficus carica</name>
    <name type="common">Common fig</name>
    <dbReference type="NCBI Taxonomy" id="3494"/>
    <lineage>
        <taxon>Eukaryota</taxon>
        <taxon>Viridiplantae</taxon>
        <taxon>Streptophyta</taxon>
        <taxon>Embryophyta</taxon>
        <taxon>Tracheophyta</taxon>
        <taxon>Spermatophyta</taxon>
        <taxon>Magnoliopsida</taxon>
        <taxon>eudicotyledons</taxon>
        <taxon>Gunneridae</taxon>
        <taxon>Pentapetalae</taxon>
        <taxon>rosids</taxon>
        <taxon>fabids</taxon>
        <taxon>Rosales</taxon>
        <taxon>Moraceae</taxon>
        <taxon>Ficeae</taxon>
        <taxon>Ficus</taxon>
    </lineage>
</organism>
<keyword evidence="2" id="KW-1185">Reference proteome</keyword>
<proteinExistence type="predicted"/>
<accession>A0AA87Z4N5</accession>
<gene>
    <name evidence="1" type="ORF">TIFTF001_001037</name>
</gene>
<name>A0AA87Z4N5_FICCA</name>
<comment type="caution">
    <text evidence="1">The sequence shown here is derived from an EMBL/GenBank/DDBJ whole genome shotgun (WGS) entry which is preliminary data.</text>
</comment>
<evidence type="ECO:0000313" key="2">
    <source>
        <dbReference type="Proteomes" id="UP001187192"/>
    </source>
</evidence>
<evidence type="ECO:0000313" key="1">
    <source>
        <dbReference type="EMBL" id="GMN25699.1"/>
    </source>
</evidence>
<reference evidence="1" key="1">
    <citation type="submission" date="2023-07" db="EMBL/GenBank/DDBJ databases">
        <title>draft genome sequence of fig (Ficus carica).</title>
        <authorList>
            <person name="Takahashi T."/>
            <person name="Nishimura K."/>
        </authorList>
    </citation>
    <scope>NUCLEOTIDE SEQUENCE</scope>
</reference>
<protein>
    <submittedName>
        <fullName evidence="1">Uncharacterized protein</fullName>
    </submittedName>
</protein>